<dbReference type="Gene3D" id="3.40.50.1820">
    <property type="entry name" value="alpha/beta hydrolase"/>
    <property type="match status" value="1"/>
</dbReference>
<dbReference type="InterPro" id="IPR029058">
    <property type="entry name" value="AB_hydrolase_fold"/>
</dbReference>
<dbReference type="Proteomes" id="UP000030403">
    <property type="component" value="Unassembled WGS sequence"/>
</dbReference>
<dbReference type="GO" id="GO:0052689">
    <property type="term" value="F:carboxylic ester hydrolase activity"/>
    <property type="evidence" value="ECO:0007669"/>
    <property type="project" value="UniProtKB-ARBA"/>
</dbReference>
<evidence type="ECO:0000313" key="4">
    <source>
        <dbReference type="Proteomes" id="UP000030403"/>
    </source>
</evidence>
<name>A0A0A5FYK8_9BACI</name>
<proteinExistence type="predicted"/>
<dbReference type="eggNOG" id="ENOG5033SR4">
    <property type="taxonomic scope" value="Bacteria"/>
</dbReference>
<keyword evidence="4" id="KW-1185">Reference proteome</keyword>
<dbReference type="PANTHER" id="PTHR22946">
    <property type="entry name" value="DIENELACTONE HYDROLASE DOMAIN-CONTAINING PROTEIN-RELATED"/>
    <property type="match status" value="1"/>
</dbReference>
<keyword evidence="1" id="KW-0378">Hydrolase</keyword>
<comment type="caution">
    <text evidence="3">The sequence shown here is derived from an EMBL/GenBank/DDBJ whole genome shotgun (WGS) entry which is preliminary data.</text>
</comment>
<dbReference type="RefSeq" id="WP_027445627.1">
    <property type="nucleotide sequence ID" value="NZ_AULJ01000012.1"/>
</dbReference>
<dbReference type="SUPFAM" id="SSF53474">
    <property type="entry name" value="alpha/beta-Hydrolases"/>
    <property type="match status" value="1"/>
</dbReference>
<dbReference type="PANTHER" id="PTHR22946:SF9">
    <property type="entry name" value="POLYKETIDE TRANSFERASE AF380"/>
    <property type="match status" value="1"/>
</dbReference>
<dbReference type="AlphaFoldDB" id="A0A0A5FYK8"/>
<dbReference type="InterPro" id="IPR050261">
    <property type="entry name" value="FrsA_esterase"/>
</dbReference>
<dbReference type="STRING" id="1385511.GCA_000425225_01277"/>
<dbReference type="EMBL" id="AVPF01000047">
    <property type="protein sequence ID" value="KGX84884.1"/>
    <property type="molecule type" value="Genomic_DNA"/>
</dbReference>
<accession>A0A0A5FYK8</accession>
<reference evidence="3 4" key="1">
    <citation type="submission" date="2013-08" db="EMBL/GenBank/DDBJ databases">
        <authorList>
            <person name="Huang J."/>
            <person name="Wang G."/>
        </authorList>
    </citation>
    <scope>NUCLEOTIDE SEQUENCE [LARGE SCALE GENOMIC DNA]</scope>
    <source>
        <strain evidence="3 4">BH030004</strain>
    </source>
</reference>
<gene>
    <name evidence="3" type="ORF">N783_15855</name>
</gene>
<organism evidence="3 4">
    <name type="scientific">Pontibacillus marinus BH030004 = DSM 16465</name>
    <dbReference type="NCBI Taxonomy" id="1385511"/>
    <lineage>
        <taxon>Bacteria</taxon>
        <taxon>Bacillati</taxon>
        <taxon>Bacillota</taxon>
        <taxon>Bacilli</taxon>
        <taxon>Bacillales</taxon>
        <taxon>Bacillaceae</taxon>
        <taxon>Pontibacillus</taxon>
    </lineage>
</organism>
<dbReference type="InterPro" id="IPR001375">
    <property type="entry name" value="Peptidase_S9_cat"/>
</dbReference>
<evidence type="ECO:0000259" key="2">
    <source>
        <dbReference type="Pfam" id="PF00326"/>
    </source>
</evidence>
<evidence type="ECO:0000256" key="1">
    <source>
        <dbReference type="ARBA" id="ARBA00022801"/>
    </source>
</evidence>
<evidence type="ECO:0000313" key="3">
    <source>
        <dbReference type="EMBL" id="KGX84884.1"/>
    </source>
</evidence>
<dbReference type="GO" id="GO:0008236">
    <property type="term" value="F:serine-type peptidase activity"/>
    <property type="evidence" value="ECO:0007669"/>
    <property type="project" value="InterPro"/>
</dbReference>
<dbReference type="OrthoDB" id="31158at2"/>
<feature type="domain" description="Peptidase S9 prolyl oligopeptidase catalytic" evidence="2">
    <location>
        <begin position="94"/>
        <end position="250"/>
    </location>
</feature>
<sequence length="267" mass="30305">MQYFVRNKEIIGNLHLPSQENNKRIGLVWLPGLPNHPIVEDMGTPLVNLGFTVLNARYPGSWQSYGSFGPESSLEGALLGIELLSKGETQDLASQKDISWDIDHIVLVGNSYGGAIAMSALGISDLVDAAVAFCPLLDPSEQNQDEELPESDLSSIYPFLKRCHENVFRHLDEEEWENFIEGNHKCNPQKYIHEIKDKPIFLLHGHEDKSIRSYHTEKFYQTLKEAGAEKTKAVFKEGIGHGRELRTSTRDLWVDWILEHVKQENKL</sequence>
<dbReference type="GO" id="GO:0006508">
    <property type="term" value="P:proteolysis"/>
    <property type="evidence" value="ECO:0007669"/>
    <property type="project" value="InterPro"/>
</dbReference>
<dbReference type="Pfam" id="PF00326">
    <property type="entry name" value="Peptidase_S9"/>
    <property type="match status" value="1"/>
</dbReference>
<protein>
    <recommendedName>
        <fullName evidence="2">Peptidase S9 prolyl oligopeptidase catalytic domain-containing protein</fullName>
    </recommendedName>
</protein>